<protein>
    <submittedName>
        <fullName evidence="1">Uncharacterized protein</fullName>
    </submittedName>
</protein>
<accession>A0A4Z2FGD7</accession>
<evidence type="ECO:0000313" key="1">
    <source>
        <dbReference type="EMBL" id="TNN39955.1"/>
    </source>
</evidence>
<sequence>MDPFHAYGGLNENVLLEAKQPKVSKLKHSCPHEANSGDSAHDLSGERGSSIQLHDCCLKLRLFFAWKTNFISSKSPHGEEGCSDHRLLSAHESTADLDNFGCCNLCGKIQDFTLHSLTCKVYARCALRWLLLVYILLQPGKEHLCILIKSATALFWYLCPPTRTPAVEPPPSPSPVGLAAMGTGAIRTNLGNTALPFLLALAMFVAESSCGTKAKVWPWMLTSSWAILMSDGAGCAAGGFGGWACRVAASGTALALGSCLIWTGWICRMTGTPEAPVPSDAAGGEPQSSCLISSTLRGELKSAAGGEPSVSDAHGVCLVSV</sequence>
<comment type="caution">
    <text evidence="1">The sequence shown here is derived from an EMBL/GenBank/DDBJ whole genome shotgun (WGS) entry which is preliminary data.</text>
</comment>
<reference evidence="1 2" key="1">
    <citation type="submission" date="2019-03" db="EMBL/GenBank/DDBJ databases">
        <title>First draft genome of Liparis tanakae, snailfish: a comprehensive survey of snailfish specific genes.</title>
        <authorList>
            <person name="Kim W."/>
            <person name="Song I."/>
            <person name="Jeong J.-H."/>
            <person name="Kim D."/>
            <person name="Kim S."/>
            <person name="Ryu S."/>
            <person name="Song J.Y."/>
            <person name="Lee S.K."/>
        </authorList>
    </citation>
    <scope>NUCLEOTIDE SEQUENCE [LARGE SCALE GENOMIC DNA]</scope>
    <source>
        <tissue evidence="1">Muscle</tissue>
    </source>
</reference>
<dbReference type="AlphaFoldDB" id="A0A4Z2FGD7"/>
<gene>
    <name evidence="1" type="ORF">EYF80_049872</name>
</gene>
<organism evidence="1 2">
    <name type="scientific">Liparis tanakae</name>
    <name type="common">Tanaka's snailfish</name>
    <dbReference type="NCBI Taxonomy" id="230148"/>
    <lineage>
        <taxon>Eukaryota</taxon>
        <taxon>Metazoa</taxon>
        <taxon>Chordata</taxon>
        <taxon>Craniata</taxon>
        <taxon>Vertebrata</taxon>
        <taxon>Euteleostomi</taxon>
        <taxon>Actinopterygii</taxon>
        <taxon>Neopterygii</taxon>
        <taxon>Teleostei</taxon>
        <taxon>Neoteleostei</taxon>
        <taxon>Acanthomorphata</taxon>
        <taxon>Eupercaria</taxon>
        <taxon>Perciformes</taxon>
        <taxon>Cottioidei</taxon>
        <taxon>Cottales</taxon>
        <taxon>Liparidae</taxon>
        <taxon>Liparis</taxon>
    </lineage>
</organism>
<dbReference type="EMBL" id="SRLO01001231">
    <property type="protein sequence ID" value="TNN39955.1"/>
    <property type="molecule type" value="Genomic_DNA"/>
</dbReference>
<dbReference type="Proteomes" id="UP000314294">
    <property type="component" value="Unassembled WGS sequence"/>
</dbReference>
<keyword evidence="2" id="KW-1185">Reference proteome</keyword>
<proteinExistence type="predicted"/>
<name>A0A4Z2FGD7_9TELE</name>
<evidence type="ECO:0000313" key="2">
    <source>
        <dbReference type="Proteomes" id="UP000314294"/>
    </source>
</evidence>